<gene>
    <name evidence="1" type="ORF">JI435_436350</name>
</gene>
<accession>A0A7U2F4Y3</accession>
<organism evidence="1 2">
    <name type="scientific">Phaeosphaeria nodorum (strain SN15 / ATCC MYA-4574 / FGSC 10173)</name>
    <name type="common">Glume blotch fungus</name>
    <name type="synonym">Parastagonospora nodorum</name>
    <dbReference type="NCBI Taxonomy" id="321614"/>
    <lineage>
        <taxon>Eukaryota</taxon>
        <taxon>Fungi</taxon>
        <taxon>Dikarya</taxon>
        <taxon>Ascomycota</taxon>
        <taxon>Pezizomycotina</taxon>
        <taxon>Dothideomycetes</taxon>
        <taxon>Pleosporomycetidae</taxon>
        <taxon>Pleosporales</taxon>
        <taxon>Pleosporineae</taxon>
        <taxon>Phaeosphaeriaceae</taxon>
        <taxon>Parastagonospora</taxon>
    </lineage>
</organism>
<reference evidence="2" key="1">
    <citation type="journal article" date="2021" name="BMC Genomics">
        <title>Chromosome-level genome assembly and manually-curated proteome of model necrotroph Parastagonospora nodorum Sn15 reveals a genome-wide trove of candidate effector homologs, and redundancy of virulence-related functions within an accessory chromosome.</title>
        <authorList>
            <person name="Bertazzoni S."/>
            <person name="Jones D.A.B."/>
            <person name="Phan H.T."/>
            <person name="Tan K.-C."/>
            <person name="Hane J.K."/>
        </authorList>
    </citation>
    <scope>NUCLEOTIDE SEQUENCE [LARGE SCALE GENOMIC DNA]</scope>
    <source>
        <strain evidence="2">SN15 / ATCC MYA-4574 / FGSC 10173)</strain>
    </source>
</reference>
<protein>
    <submittedName>
        <fullName evidence="1">Uncharacterized protein</fullName>
    </submittedName>
</protein>
<evidence type="ECO:0000313" key="1">
    <source>
        <dbReference type="EMBL" id="QRC98799.1"/>
    </source>
</evidence>
<dbReference type="VEuPathDB" id="FungiDB:JI435_436350"/>
<sequence length="133" mass="14498">MEIPHVGMSAGEQPTTADSARLGALETQELAHLTSERLAKASNMTEYDSYVVRGVSSYAEHANSWMIEQRHGSLYGGTDTTLSTIISMCTAATELFTLLALAPTEIAPDESIGKMSDMHSYMFTRTVSRHNPI</sequence>
<dbReference type="Proteomes" id="UP000663193">
    <property type="component" value="Chromosome 9"/>
</dbReference>
<keyword evidence="2" id="KW-1185">Reference proteome</keyword>
<dbReference type="EMBL" id="CP069031">
    <property type="protein sequence ID" value="QRC98799.1"/>
    <property type="molecule type" value="Genomic_DNA"/>
</dbReference>
<dbReference type="AlphaFoldDB" id="A0A7U2F4Y3"/>
<name>A0A7U2F4Y3_PHANO</name>
<evidence type="ECO:0000313" key="2">
    <source>
        <dbReference type="Proteomes" id="UP000663193"/>
    </source>
</evidence>
<proteinExistence type="predicted"/>